<name>A0A437NYK9_9ACTN</name>
<comment type="caution">
    <text evidence="2">The sequence shown here is derived from an EMBL/GenBank/DDBJ whole genome shotgun (WGS) entry which is preliminary data.</text>
</comment>
<dbReference type="OrthoDB" id="4212387at2"/>
<dbReference type="AlphaFoldDB" id="A0A437NYK9"/>
<proteinExistence type="predicted"/>
<keyword evidence="1" id="KW-1133">Transmembrane helix</keyword>
<dbReference type="EMBL" id="RZYA01000035">
    <property type="protein sequence ID" value="RVU15112.1"/>
    <property type="molecule type" value="Genomic_DNA"/>
</dbReference>
<keyword evidence="1" id="KW-0472">Membrane</keyword>
<protein>
    <recommendedName>
        <fullName evidence="4">PH domain-containing protein</fullName>
    </recommendedName>
</protein>
<sequence length="186" mass="20119">MMGADTVSSTVLRRRSWPIFFGIAILGLGVGVTAAVFKVTAMHGFREGWQGIPVFLAVAAVCGRIANSKVVMQGAVLLLVNPLRTYIIPKAMIRNVSVGDDGTLEVHLDEERKIASFAFGGSLIDRINRTSPKAERNIRSWLHSSPAIERTDLQVRWSRCILADLSLLLCVVTAGVGALWMALSSG</sequence>
<organism evidence="2 3">
    <name type="scientific">Streptomyces antnestii</name>
    <dbReference type="NCBI Taxonomy" id="2494256"/>
    <lineage>
        <taxon>Bacteria</taxon>
        <taxon>Bacillati</taxon>
        <taxon>Actinomycetota</taxon>
        <taxon>Actinomycetes</taxon>
        <taxon>Kitasatosporales</taxon>
        <taxon>Streptomycetaceae</taxon>
        <taxon>Streptomyces</taxon>
    </lineage>
</organism>
<gene>
    <name evidence="2" type="ORF">EOT10_39695</name>
</gene>
<keyword evidence="1" id="KW-0812">Transmembrane</keyword>
<feature type="transmembrane region" description="Helical" evidence="1">
    <location>
        <begin position="160"/>
        <end position="183"/>
    </location>
</feature>
<evidence type="ECO:0000256" key="1">
    <source>
        <dbReference type="SAM" id="Phobius"/>
    </source>
</evidence>
<reference evidence="2 3" key="1">
    <citation type="submission" date="2019-01" db="EMBL/GenBank/DDBJ databases">
        <title>Genome sequences of Streptomyces and Rhizobium isolates collected from root and soil.</title>
        <authorList>
            <person name="Chhettri S."/>
            <person name="Sevigny J.L."/>
            <person name="Sen A."/>
            <person name="Ennis N."/>
            <person name="Tisa L."/>
        </authorList>
    </citation>
    <scope>NUCLEOTIDE SEQUENCE [LARGE SCALE GENOMIC DNA]</scope>
    <source>
        <strain evidence="2 3">San01</strain>
    </source>
</reference>
<evidence type="ECO:0000313" key="3">
    <source>
        <dbReference type="Proteomes" id="UP000283128"/>
    </source>
</evidence>
<dbReference type="RefSeq" id="WP_127833235.1">
    <property type="nucleotide sequence ID" value="NZ_RZYA01000035.1"/>
</dbReference>
<evidence type="ECO:0000313" key="2">
    <source>
        <dbReference type="EMBL" id="RVU15112.1"/>
    </source>
</evidence>
<feature type="transmembrane region" description="Helical" evidence="1">
    <location>
        <begin position="17"/>
        <end position="37"/>
    </location>
</feature>
<keyword evidence="3" id="KW-1185">Reference proteome</keyword>
<dbReference type="Proteomes" id="UP000283128">
    <property type="component" value="Unassembled WGS sequence"/>
</dbReference>
<evidence type="ECO:0008006" key="4">
    <source>
        <dbReference type="Google" id="ProtNLM"/>
    </source>
</evidence>
<accession>A0A437NYK9</accession>